<keyword evidence="1" id="KW-1185">Reference proteome</keyword>
<name>A0A915L5L0_ROMCU</name>
<sequence>MNASPIPGFENCHGICWTGPVMNSRMDYYDTLRHFSFGQFIPIDVAAASEKKCSVRALNSQHSAYKVNASPYVGFNVVMVR</sequence>
<evidence type="ECO:0000313" key="1">
    <source>
        <dbReference type="Proteomes" id="UP000887565"/>
    </source>
</evidence>
<accession>A0A915L5L0</accession>
<dbReference type="WBParaSite" id="nRc.2.0.1.t46047-RA">
    <property type="protein sequence ID" value="nRc.2.0.1.t46047-RA"/>
    <property type="gene ID" value="nRc.2.0.1.g46047"/>
</dbReference>
<dbReference type="Proteomes" id="UP000887565">
    <property type="component" value="Unplaced"/>
</dbReference>
<evidence type="ECO:0000313" key="2">
    <source>
        <dbReference type="WBParaSite" id="nRc.2.0.1.t46047-RA"/>
    </source>
</evidence>
<organism evidence="1 2">
    <name type="scientific">Romanomermis culicivorax</name>
    <name type="common">Nematode worm</name>
    <dbReference type="NCBI Taxonomy" id="13658"/>
    <lineage>
        <taxon>Eukaryota</taxon>
        <taxon>Metazoa</taxon>
        <taxon>Ecdysozoa</taxon>
        <taxon>Nematoda</taxon>
        <taxon>Enoplea</taxon>
        <taxon>Dorylaimia</taxon>
        <taxon>Mermithida</taxon>
        <taxon>Mermithoidea</taxon>
        <taxon>Mermithidae</taxon>
        <taxon>Romanomermis</taxon>
    </lineage>
</organism>
<proteinExistence type="predicted"/>
<protein>
    <submittedName>
        <fullName evidence="2">Uncharacterized protein</fullName>
    </submittedName>
</protein>
<reference evidence="2" key="1">
    <citation type="submission" date="2022-11" db="UniProtKB">
        <authorList>
            <consortium name="WormBaseParasite"/>
        </authorList>
    </citation>
    <scope>IDENTIFICATION</scope>
</reference>
<dbReference type="AlphaFoldDB" id="A0A915L5L0"/>